<keyword evidence="5" id="KW-0206">Cytoskeleton</keyword>
<name>A0A9F1U3Z3_HALDU</name>
<dbReference type="EMBL" id="OM982410">
    <property type="protein sequence ID" value="WAW84819.1"/>
    <property type="molecule type" value="mRNA"/>
</dbReference>
<evidence type="ECO:0000256" key="5">
    <source>
        <dbReference type="ARBA" id="ARBA00023212"/>
    </source>
</evidence>
<sequence length="174" mass="18654">MASNPQRRITLGPDGVVCKEAELSGDITFGSRCIVHPGARIVAEGGPIVMGDGNLIKEGATIINKKREDSQQPVLIIGNGNVFDIKSYCSASIVGNNNTFEPCCRVNEYVTVTEDCVIGAGCTLSGREELPRGTVVYGSEHSRCVRPKSSSTQTSQQLTMLAKVLPNYHKLVKS</sequence>
<dbReference type="Gene3D" id="2.160.10.10">
    <property type="entry name" value="Hexapeptide repeat proteins"/>
    <property type="match status" value="1"/>
</dbReference>
<dbReference type="CDD" id="cd04646">
    <property type="entry name" value="LbH_Dynactin_6"/>
    <property type="match status" value="1"/>
</dbReference>
<dbReference type="PANTHER" id="PTHR13072:SF0">
    <property type="entry name" value="DYNACTIN SUBUNIT 6"/>
    <property type="match status" value="1"/>
</dbReference>
<dbReference type="PANTHER" id="PTHR13072">
    <property type="entry name" value="DYNACTIN 6"/>
    <property type="match status" value="1"/>
</dbReference>
<comment type="subcellular location">
    <subcellularLocation>
        <location evidence="1">Cytoplasm</location>
        <location evidence="1">Cytoskeleton</location>
    </subcellularLocation>
</comment>
<evidence type="ECO:0000313" key="7">
    <source>
        <dbReference type="EMBL" id="WAW84819.1"/>
    </source>
</evidence>
<comment type="similarity">
    <text evidence="2">Belongs to the dynactin subunits 5/6 family. Dynactin subunit 6 subfamily.</text>
</comment>
<keyword evidence="4" id="KW-0963">Cytoplasm</keyword>
<accession>A0A9F1U3Z3</accession>
<dbReference type="GO" id="GO:0005869">
    <property type="term" value="C:dynactin complex"/>
    <property type="evidence" value="ECO:0007669"/>
    <property type="project" value="InterPro"/>
</dbReference>
<reference evidence="7" key="1">
    <citation type="submission" date="2022-03" db="EMBL/GenBank/DDBJ databases">
        <authorList>
            <person name="Mikhailov K."/>
            <person name="Kravchuk O."/>
            <person name="Lyupina Y."/>
            <person name="Adameyko K."/>
        </authorList>
    </citation>
    <scope>NUCLEOTIDE SEQUENCE</scope>
</reference>
<dbReference type="SUPFAM" id="SSF51161">
    <property type="entry name" value="Trimeric LpxA-like enzymes"/>
    <property type="match status" value="1"/>
</dbReference>
<dbReference type="AlphaFoldDB" id="A0A9F1U3Z3"/>
<dbReference type="GO" id="GO:0070840">
    <property type="term" value="F:dynein complex binding"/>
    <property type="evidence" value="ECO:0007669"/>
    <property type="project" value="TreeGrafter"/>
</dbReference>
<evidence type="ECO:0000256" key="4">
    <source>
        <dbReference type="ARBA" id="ARBA00022490"/>
    </source>
</evidence>
<evidence type="ECO:0000256" key="2">
    <source>
        <dbReference type="ARBA" id="ARBA00007719"/>
    </source>
</evidence>
<dbReference type="InterPro" id="IPR027777">
    <property type="entry name" value="DCTN6"/>
</dbReference>
<protein>
    <recommendedName>
        <fullName evidence="3">Dynactin subunit 6</fullName>
    </recommendedName>
</protein>
<organism evidence="7">
    <name type="scientific">Halisarca dujardinii</name>
    <name type="common">Dujardin's slime sponge</name>
    <dbReference type="NCBI Taxonomy" id="2583056"/>
    <lineage>
        <taxon>Eukaryota</taxon>
        <taxon>Metazoa</taxon>
        <taxon>Porifera</taxon>
        <taxon>Demospongiae</taxon>
        <taxon>Verongimorpha</taxon>
        <taxon>Chondrillida</taxon>
        <taxon>Halisarcidae</taxon>
        <taxon>Halisarca</taxon>
    </lineage>
</organism>
<evidence type="ECO:0000256" key="3">
    <source>
        <dbReference type="ARBA" id="ARBA00016573"/>
    </source>
</evidence>
<dbReference type="GO" id="GO:0007052">
    <property type="term" value="P:mitotic spindle organization"/>
    <property type="evidence" value="ECO:0007669"/>
    <property type="project" value="TreeGrafter"/>
</dbReference>
<evidence type="ECO:0000256" key="1">
    <source>
        <dbReference type="ARBA" id="ARBA00004245"/>
    </source>
</evidence>
<comment type="function">
    <text evidence="6">Part of the dynactin complex that activates the molecular motor dynein for ultra-processive transport along microtubules.</text>
</comment>
<dbReference type="InterPro" id="IPR011004">
    <property type="entry name" value="Trimer_LpxA-like_sf"/>
</dbReference>
<proteinExistence type="evidence at transcript level"/>
<evidence type="ECO:0000256" key="6">
    <source>
        <dbReference type="ARBA" id="ARBA00034687"/>
    </source>
</evidence>